<dbReference type="PANTHER" id="PTHR47049">
    <property type="entry name" value="PIEZO-TYPE MECHANOSENSITIVE ION CHANNEL HOMOLOG"/>
    <property type="match status" value="1"/>
</dbReference>
<sequence length="316" mass="36670">MDNYWWCAILFRIILPLIVVIAVSIRPTVTSYVYLLVGCYMPFFSVPTSHSLAHSTGTYMKILIITCTLTSCFMLSFYFVLYFPTEPEFDLKPCSPLESALRTMGVVEFEGLDFSSALPWCLSEPLMLLTSVVLFFIFKKLCQDTTVSRMTKDLYELAQAKEEHRKNILSMLMNFGKYFVVLLCCVTGVLKATVFGAIYYFVFLFVMTYWACNQTLGRFFARVLVSLTPIIFLNMTIMFWYQFQYFYDSKVVTADSVWGRLFNLIAIKTYKDCKDPRIFQFHAQTKSVYAIPICLFFLYVLSVLVSREILQAKVRI</sequence>
<feature type="transmembrane region" description="Helical" evidence="1">
    <location>
        <begin position="168"/>
        <end position="190"/>
    </location>
</feature>
<feature type="transmembrane region" description="Helical" evidence="1">
    <location>
        <begin position="62"/>
        <end position="83"/>
    </location>
</feature>
<protein>
    <recommendedName>
        <fullName evidence="2">Piezo TM1-24 domain-containing protein</fullName>
    </recommendedName>
</protein>
<keyword evidence="4" id="KW-1185">Reference proteome</keyword>
<name>A0AAR5PG41_DENPD</name>
<feature type="transmembrane region" description="Helical" evidence="1">
    <location>
        <begin position="31"/>
        <end position="50"/>
    </location>
</feature>
<dbReference type="EnsemblMetazoa" id="XM_019904461.1">
    <property type="protein sequence ID" value="XP_019760020.1"/>
    <property type="gene ID" value="LOC109537654"/>
</dbReference>
<dbReference type="Proteomes" id="UP000019118">
    <property type="component" value="Unassembled WGS sequence"/>
</dbReference>
<dbReference type="AlphaFoldDB" id="A0AAR5PG41"/>
<feature type="transmembrane region" description="Helical" evidence="1">
    <location>
        <begin position="289"/>
        <end position="310"/>
    </location>
</feature>
<keyword evidence="1" id="KW-0472">Membrane</keyword>
<feature type="transmembrane region" description="Helical" evidence="1">
    <location>
        <begin position="196"/>
        <end position="212"/>
    </location>
</feature>
<feature type="transmembrane region" description="Helical" evidence="1">
    <location>
        <begin position="5"/>
        <end position="25"/>
    </location>
</feature>
<accession>A0AAR5PG41</accession>
<evidence type="ECO:0000313" key="3">
    <source>
        <dbReference type="EnsemblMetazoa" id="XP_019760020.1"/>
    </source>
</evidence>
<feature type="transmembrane region" description="Helical" evidence="1">
    <location>
        <begin position="219"/>
        <end position="241"/>
    </location>
</feature>
<evidence type="ECO:0000256" key="1">
    <source>
        <dbReference type="SAM" id="Phobius"/>
    </source>
</evidence>
<evidence type="ECO:0000313" key="4">
    <source>
        <dbReference type="Proteomes" id="UP000019118"/>
    </source>
</evidence>
<dbReference type="PANTHER" id="PTHR47049:SF2">
    <property type="entry name" value="PIEZO-TYPE MECHANOSENSITIVE ION CHANNEL HOMOLOG"/>
    <property type="match status" value="1"/>
</dbReference>
<dbReference type="GO" id="GO:0008381">
    <property type="term" value="F:mechanosensitive monoatomic ion channel activity"/>
    <property type="evidence" value="ECO:0007669"/>
    <property type="project" value="InterPro"/>
</dbReference>
<keyword evidence="1" id="KW-0812">Transmembrane</keyword>
<evidence type="ECO:0000259" key="2">
    <source>
        <dbReference type="Pfam" id="PF24871"/>
    </source>
</evidence>
<proteinExistence type="predicted"/>
<organism evidence="3 4">
    <name type="scientific">Dendroctonus ponderosae</name>
    <name type="common">Mountain pine beetle</name>
    <dbReference type="NCBI Taxonomy" id="77166"/>
    <lineage>
        <taxon>Eukaryota</taxon>
        <taxon>Metazoa</taxon>
        <taxon>Ecdysozoa</taxon>
        <taxon>Arthropoda</taxon>
        <taxon>Hexapoda</taxon>
        <taxon>Insecta</taxon>
        <taxon>Pterygota</taxon>
        <taxon>Neoptera</taxon>
        <taxon>Endopterygota</taxon>
        <taxon>Coleoptera</taxon>
        <taxon>Polyphaga</taxon>
        <taxon>Cucujiformia</taxon>
        <taxon>Curculionidae</taxon>
        <taxon>Scolytinae</taxon>
        <taxon>Dendroctonus</taxon>
    </lineage>
</organism>
<feature type="transmembrane region" description="Helical" evidence="1">
    <location>
        <begin position="117"/>
        <end position="138"/>
    </location>
</feature>
<keyword evidence="1" id="KW-1133">Transmembrane helix</keyword>
<dbReference type="Pfam" id="PF24871">
    <property type="entry name" value="Piezo_TM1-24"/>
    <property type="match status" value="1"/>
</dbReference>
<dbReference type="GO" id="GO:0016020">
    <property type="term" value="C:membrane"/>
    <property type="evidence" value="ECO:0007669"/>
    <property type="project" value="InterPro"/>
</dbReference>
<dbReference type="InterPro" id="IPR056769">
    <property type="entry name" value="Piezo_TM1-24"/>
</dbReference>
<feature type="domain" description="Piezo TM1-24" evidence="2">
    <location>
        <begin position="26"/>
        <end position="307"/>
    </location>
</feature>
<reference evidence="3" key="2">
    <citation type="submission" date="2024-08" db="UniProtKB">
        <authorList>
            <consortium name="EnsemblMetazoa"/>
        </authorList>
    </citation>
    <scope>IDENTIFICATION</scope>
</reference>
<reference evidence="4" key="1">
    <citation type="journal article" date="2013" name="Genome Biol.">
        <title>Draft genome of the mountain pine beetle, Dendroctonus ponderosae Hopkins, a major forest pest.</title>
        <authorList>
            <person name="Keeling C.I."/>
            <person name="Yuen M.M."/>
            <person name="Liao N.Y."/>
            <person name="Docking T.R."/>
            <person name="Chan S.K."/>
            <person name="Taylor G.A."/>
            <person name="Palmquist D.L."/>
            <person name="Jackman S.D."/>
            <person name="Nguyen A."/>
            <person name="Li M."/>
            <person name="Henderson H."/>
            <person name="Janes J.K."/>
            <person name="Zhao Y."/>
            <person name="Pandoh P."/>
            <person name="Moore R."/>
            <person name="Sperling F.A."/>
            <person name="Huber D.P."/>
            <person name="Birol I."/>
            <person name="Jones S.J."/>
            <person name="Bohlmann J."/>
        </authorList>
    </citation>
    <scope>NUCLEOTIDE SEQUENCE</scope>
</reference>
<dbReference type="InterPro" id="IPR027272">
    <property type="entry name" value="Piezo"/>
</dbReference>